<protein>
    <submittedName>
        <fullName evidence="1">Uncharacterized protein</fullName>
    </submittedName>
</protein>
<reference evidence="1" key="1">
    <citation type="submission" date="2014-11" db="EMBL/GenBank/DDBJ databases">
        <authorList>
            <person name="Amaro Gonzalez C."/>
        </authorList>
    </citation>
    <scope>NUCLEOTIDE SEQUENCE</scope>
</reference>
<accession>A0A0E9RB04</accession>
<organism evidence="1">
    <name type="scientific">Anguilla anguilla</name>
    <name type="common">European freshwater eel</name>
    <name type="synonym">Muraena anguilla</name>
    <dbReference type="NCBI Taxonomy" id="7936"/>
    <lineage>
        <taxon>Eukaryota</taxon>
        <taxon>Metazoa</taxon>
        <taxon>Chordata</taxon>
        <taxon>Craniata</taxon>
        <taxon>Vertebrata</taxon>
        <taxon>Euteleostomi</taxon>
        <taxon>Actinopterygii</taxon>
        <taxon>Neopterygii</taxon>
        <taxon>Teleostei</taxon>
        <taxon>Anguilliformes</taxon>
        <taxon>Anguillidae</taxon>
        <taxon>Anguilla</taxon>
    </lineage>
</organism>
<dbReference type="AlphaFoldDB" id="A0A0E9RB04"/>
<reference evidence="1" key="2">
    <citation type="journal article" date="2015" name="Fish Shellfish Immunol.">
        <title>Early steps in the European eel (Anguilla anguilla)-Vibrio vulnificus interaction in the gills: Role of the RtxA13 toxin.</title>
        <authorList>
            <person name="Callol A."/>
            <person name="Pajuelo D."/>
            <person name="Ebbesson L."/>
            <person name="Teles M."/>
            <person name="MacKenzie S."/>
            <person name="Amaro C."/>
        </authorList>
    </citation>
    <scope>NUCLEOTIDE SEQUENCE</scope>
</reference>
<dbReference type="EMBL" id="GBXM01083049">
    <property type="protein sequence ID" value="JAH25528.1"/>
    <property type="molecule type" value="Transcribed_RNA"/>
</dbReference>
<sequence>MSAGFLGVIGTSGSLSY</sequence>
<name>A0A0E9RB04_ANGAN</name>
<evidence type="ECO:0000313" key="1">
    <source>
        <dbReference type="EMBL" id="JAH25528.1"/>
    </source>
</evidence>
<proteinExistence type="predicted"/>